<reference evidence="3 4" key="1">
    <citation type="journal article" date="2017" name="Curr. Microbiol.">
        <title>Mucilaginibacter ginsenosidivorans sp. nov., Isolated from Soil of Ginseng Field.</title>
        <authorList>
            <person name="Kim M.M."/>
            <person name="Siddiqi M.Z."/>
            <person name="Im W.T."/>
        </authorList>
    </citation>
    <scope>NUCLEOTIDE SEQUENCE [LARGE SCALE GENOMIC DNA]</scope>
    <source>
        <strain evidence="3 4">Gsoil 3017</strain>
    </source>
</reference>
<organism evidence="3 4">
    <name type="scientific">Mucilaginibacter ginsenosidivorans</name>
    <dbReference type="NCBI Taxonomy" id="398053"/>
    <lineage>
        <taxon>Bacteria</taxon>
        <taxon>Pseudomonadati</taxon>
        <taxon>Bacteroidota</taxon>
        <taxon>Sphingobacteriia</taxon>
        <taxon>Sphingobacteriales</taxon>
        <taxon>Sphingobacteriaceae</taxon>
        <taxon>Mucilaginibacter</taxon>
    </lineage>
</organism>
<dbReference type="OrthoDB" id="974255at2"/>
<dbReference type="KEGG" id="mgin:FRZ54_14145"/>
<dbReference type="AlphaFoldDB" id="A0A5B8UXJ4"/>
<gene>
    <name evidence="3" type="ORF">FRZ54_14145</name>
</gene>
<keyword evidence="2" id="KW-0812">Transmembrane</keyword>
<dbReference type="Gene3D" id="2.130.10.130">
    <property type="entry name" value="Integrin alpha, N-terminal"/>
    <property type="match status" value="2"/>
</dbReference>
<evidence type="ECO:0000256" key="2">
    <source>
        <dbReference type="SAM" id="Phobius"/>
    </source>
</evidence>
<keyword evidence="1" id="KW-0732">Signal</keyword>
<evidence type="ECO:0000313" key="4">
    <source>
        <dbReference type="Proteomes" id="UP000321479"/>
    </source>
</evidence>
<keyword evidence="4" id="KW-1185">Reference proteome</keyword>
<keyword evidence="2" id="KW-1133">Transmembrane helix</keyword>
<dbReference type="InterPro" id="IPR028994">
    <property type="entry name" value="Integrin_alpha_N"/>
</dbReference>
<dbReference type="Pfam" id="PF13517">
    <property type="entry name" value="FG-GAP_3"/>
    <property type="match status" value="1"/>
</dbReference>
<dbReference type="SUPFAM" id="SSF69318">
    <property type="entry name" value="Integrin alpha N-terminal domain"/>
    <property type="match status" value="1"/>
</dbReference>
<dbReference type="RefSeq" id="WP_147032243.1">
    <property type="nucleotide sequence ID" value="NZ_CP042436.1"/>
</dbReference>
<protein>
    <submittedName>
        <fullName evidence="3">VCBS repeat-containing protein</fullName>
    </submittedName>
</protein>
<sequence length="516" mass="57547">MKLNKTGLYTIYLLLFVFLITGSMLFNSCKNNTTNLYKPTGDTLADGKMLAQKYCTKCHQAVQPDALTKDVWKFHTLPAMSHYLGLSTYGIDYYKKAPDTSGISLPEWQMIVAYYVKAAPTELHAANKPAPLVSDWVGFSLRKPEAPKNIAYTTLTAVDPSTNKLYTSDVITTKLYEWDANLKSRTVADLPSAALDAAFATENGVRQGIFSCVGQIMPMDFPDGRVMKVDLDSKKTNIEPSLVQSDLARPVQTIGGDFNKDGLADWVILGQGNAIGGVYLLKQNADHTFTQNTISDKAGAAQGIVGDFNNDGWPDLMVLFGRGDEGVWMFLNDQKGGFTTKVILELPPAYDCNSFQLADMNHDGKPDLVLACGYNYHNSRIFKPYHGLYIYTNEGDWKLKRSYFYPINGCTKVVAADFDGDGDIDLATVAFFADFKNNPAESFIYFEQDKPMNFKPHAIPVNKYGRWMTLEAADMNHDGKLDIVLGNYSNGFMIEDVKPSWDQHLPFIVLENHTRK</sequence>
<proteinExistence type="predicted"/>
<dbReference type="InterPro" id="IPR013517">
    <property type="entry name" value="FG-GAP"/>
</dbReference>
<dbReference type="Proteomes" id="UP000321479">
    <property type="component" value="Chromosome"/>
</dbReference>
<keyword evidence="2" id="KW-0472">Membrane</keyword>
<accession>A0A5B8UXJ4</accession>
<name>A0A5B8UXJ4_9SPHI</name>
<evidence type="ECO:0000313" key="3">
    <source>
        <dbReference type="EMBL" id="QEC63669.1"/>
    </source>
</evidence>
<dbReference type="PANTHER" id="PTHR45460">
    <property type="entry name" value="SIMILAR TO CYSTEINE PROTEINASE"/>
    <property type="match status" value="1"/>
</dbReference>
<dbReference type="PANTHER" id="PTHR45460:SF2">
    <property type="entry name" value="ALPHA 1,3 GLUCANASE, GH71 FAMILY (EUROFUNG)"/>
    <property type="match status" value="1"/>
</dbReference>
<evidence type="ECO:0000256" key="1">
    <source>
        <dbReference type="ARBA" id="ARBA00022729"/>
    </source>
</evidence>
<feature type="transmembrane region" description="Helical" evidence="2">
    <location>
        <begin position="7"/>
        <end position="26"/>
    </location>
</feature>
<dbReference type="EMBL" id="CP042436">
    <property type="protein sequence ID" value="QEC63669.1"/>
    <property type="molecule type" value="Genomic_DNA"/>
</dbReference>